<sequence>MNIQETYTSLGLSDFEYDRILELMGRPPNYLELSLFSVMWSEHCGYKNSRPLLRRFPNTGPRVLQGPGENAGVIEVGEGWALAFKMESHNHPSAVEPYEGAATGVGGIIRDVIAMGARPVALLNALRFGPLDDERNRYLFREVVRGIGGYGNAIGVPTVGGEVEFSPAYSGNPLVNAMCVGLIRADEVVRAKAEAGEGNLVVLFGAKTGRDGIHGATFASDELTEESEAKRSNVQVGDPFAGKMLIECSLRLLERNLLVALQDLGAAGIASSASEMAARGGVGIELDAEKVPLREEGMEAWEVVISESQERMLAVVEPEKADEVLKVCERYELDAAVVGRVTSHGELRVFDNGEPIGSVPAEALADAPVYEREVRRPAYLDGAHRFDPDALPEPDDYNEVLLRMLAHPNLCSRASVYEQYDSEVGSDTVVRPGADAAVLRIKGTKLGFAVTADVSGRHCYLDPRGGGAAAVAEAYRNLSCVGAEPVALTDCLNFGSPEKPDGYYGLSECVDGMAEACEVLGTPVVSGNVSLFNETERGAIYPTPAVGMVGVFEDVSRHATPGFKREGDMVVHLGDYRPTLAGSDYLEIVHGKVAGKPEQPRLPREKEYADLVKSLVAEGIVDTAHDVSGGGLAVALAEMSITGGIGMTFDRVEVEPMLSGRRGDQALFGECGGHFVVAVPEERWDALQEALGGVPYDQIGRTGGDRLDVPGLLDVAVDDLRAAHERDLFEQHAPEGGHLG</sequence>
<evidence type="ECO:0000256" key="1">
    <source>
        <dbReference type="ARBA" id="ARBA00022490"/>
    </source>
</evidence>
<comment type="function">
    <text evidence="8">Part of the phosphoribosylformylglycinamidine synthase complex involved in the purines biosynthetic pathway. Catalyzes the ATP-dependent conversion of formylglycinamide ribonucleotide (FGAR) and glutamine to yield formylglycinamidine ribonucleotide (FGAM) and glutamate. The FGAM synthase complex is composed of three subunits. PurQ produces an ammonia molecule by converting glutamine to glutamate. PurL transfers the ammonia molecule to FGAR to form FGAM in an ATP-dependent manner. PurS interacts with PurQ and PurL and is thought to assist in the transfer of the ammonia molecule from PurQ to PurL.</text>
</comment>
<dbReference type="KEGG" id="rmar:GBA65_09115"/>
<dbReference type="UniPathway" id="UPA00074">
    <property type="reaction ID" value="UER00128"/>
</dbReference>
<dbReference type="Pfam" id="PF02769">
    <property type="entry name" value="AIRS_C"/>
    <property type="match status" value="2"/>
</dbReference>
<comment type="subunit">
    <text evidence="8">Monomer. Part of the FGAM synthase complex composed of 1 PurL, 1 PurQ and 2 PurS subunits.</text>
</comment>
<feature type="active site" evidence="8">
    <location>
        <position position="43"/>
    </location>
</feature>
<dbReference type="NCBIfam" id="TIGR01736">
    <property type="entry name" value="FGAM_synth_II"/>
    <property type="match status" value="1"/>
</dbReference>
<dbReference type="Pfam" id="PF00586">
    <property type="entry name" value="AIRS"/>
    <property type="match status" value="2"/>
</dbReference>
<evidence type="ECO:0000259" key="10">
    <source>
        <dbReference type="Pfam" id="PF02769"/>
    </source>
</evidence>
<dbReference type="InterPro" id="IPR036921">
    <property type="entry name" value="PurM-like_N_sf"/>
</dbReference>
<dbReference type="CDD" id="cd02204">
    <property type="entry name" value="PurL_repeat2"/>
    <property type="match status" value="1"/>
</dbReference>
<keyword evidence="13" id="KW-1185">Reference proteome</keyword>
<dbReference type="EC" id="6.3.5.3" evidence="8"/>
<evidence type="ECO:0000313" key="12">
    <source>
        <dbReference type="EMBL" id="QIN78655.1"/>
    </source>
</evidence>
<dbReference type="InterPro" id="IPR036676">
    <property type="entry name" value="PurM-like_C_sf"/>
</dbReference>
<dbReference type="SUPFAM" id="SSF56042">
    <property type="entry name" value="PurM C-terminal domain-like"/>
    <property type="match status" value="2"/>
</dbReference>
<feature type="binding site" evidence="8">
    <location>
        <begin position="307"/>
        <end position="309"/>
    </location>
    <ligand>
        <name>substrate</name>
    </ligand>
</feature>
<feature type="binding site" evidence="8">
    <location>
        <position position="110"/>
    </location>
    <ligand>
        <name>substrate</name>
    </ligand>
</feature>
<feature type="binding site" evidence="8">
    <location>
        <position position="527"/>
    </location>
    <ligand>
        <name>ATP</name>
        <dbReference type="ChEBI" id="CHEBI:30616"/>
    </ligand>
</feature>
<evidence type="ECO:0000259" key="11">
    <source>
        <dbReference type="Pfam" id="PF18072"/>
    </source>
</evidence>
<feature type="domain" description="Phosphoribosylformylglycinamidine synthase linker" evidence="11">
    <location>
        <begin position="5"/>
        <end position="47"/>
    </location>
</feature>
<dbReference type="PANTHER" id="PTHR43555:SF1">
    <property type="entry name" value="PHOSPHORIBOSYLFORMYLGLYCINAMIDINE SYNTHASE SUBUNIT PURL"/>
    <property type="match status" value="1"/>
</dbReference>
<feature type="domain" description="PurM-like N-terminal" evidence="9">
    <location>
        <begin position="433"/>
        <end position="551"/>
    </location>
</feature>
<dbReference type="FunFam" id="3.30.1330.10:FF:000004">
    <property type="entry name" value="Phosphoribosylformylglycinamidine synthase subunit PurL"/>
    <property type="match status" value="1"/>
</dbReference>
<keyword evidence="3 8" id="KW-0479">Metal-binding</keyword>
<feature type="active site" description="Proton acceptor" evidence="8">
    <location>
        <position position="89"/>
    </location>
</feature>
<dbReference type="GO" id="GO:0000287">
    <property type="term" value="F:magnesium ion binding"/>
    <property type="evidence" value="ECO:0007669"/>
    <property type="project" value="UniProtKB-UniRule"/>
</dbReference>
<dbReference type="GO" id="GO:0005737">
    <property type="term" value="C:cytoplasm"/>
    <property type="evidence" value="ECO:0007669"/>
    <property type="project" value="UniProtKB-SubCell"/>
</dbReference>
<dbReference type="EMBL" id="CP045121">
    <property type="protein sequence ID" value="QIN78655.1"/>
    <property type="molecule type" value="Genomic_DNA"/>
</dbReference>
<comment type="pathway">
    <text evidence="8">Purine metabolism; IMP biosynthesis via de novo pathway; 5-amino-1-(5-phospho-D-ribosyl)imidazole from N(2)-formyl-N(1)-(5-phospho-D-ribosyl)glycinamide: step 1/2.</text>
</comment>
<comment type="catalytic activity">
    <reaction evidence="8">
        <text>N(2)-formyl-N(1)-(5-phospho-beta-D-ribosyl)glycinamide + L-glutamine + ATP + H2O = 2-formamido-N(1)-(5-O-phospho-beta-D-ribosyl)acetamidine + L-glutamate + ADP + phosphate + H(+)</text>
        <dbReference type="Rhea" id="RHEA:17129"/>
        <dbReference type="ChEBI" id="CHEBI:15377"/>
        <dbReference type="ChEBI" id="CHEBI:15378"/>
        <dbReference type="ChEBI" id="CHEBI:29985"/>
        <dbReference type="ChEBI" id="CHEBI:30616"/>
        <dbReference type="ChEBI" id="CHEBI:43474"/>
        <dbReference type="ChEBI" id="CHEBI:58359"/>
        <dbReference type="ChEBI" id="CHEBI:147286"/>
        <dbReference type="ChEBI" id="CHEBI:147287"/>
        <dbReference type="ChEBI" id="CHEBI:456216"/>
        <dbReference type="EC" id="6.3.5.3"/>
    </reaction>
</comment>
<feature type="binding site" evidence="8">
    <location>
        <position position="87"/>
    </location>
    <ligand>
        <name>Mg(2+)</name>
        <dbReference type="ChEBI" id="CHEBI:18420"/>
        <label>1</label>
    </ligand>
</feature>
<feature type="binding site" evidence="8">
    <location>
        <position position="263"/>
    </location>
    <ligand>
        <name>Mg(2+)</name>
        <dbReference type="ChEBI" id="CHEBI:18420"/>
        <label>2</label>
    </ligand>
</feature>
<feature type="domain" description="PurM-like C-terminal" evidence="10">
    <location>
        <begin position="197"/>
        <end position="350"/>
    </location>
</feature>
<gene>
    <name evidence="8 12" type="primary">purL</name>
    <name evidence="12" type="ORF">GBA65_09115</name>
</gene>
<organism evidence="12 13">
    <name type="scientific">Rubrobacter marinus</name>
    <dbReference type="NCBI Taxonomy" id="2653852"/>
    <lineage>
        <taxon>Bacteria</taxon>
        <taxon>Bacillati</taxon>
        <taxon>Actinomycetota</taxon>
        <taxon>Rubrobacteria</taxon>
        <taxon>Rubrobacterales</taxon>
        <taxon>Rubrobacteraceae</taxon>
        <taxon>Rubrobacter</taxon>
    </lineage>
</organism>
<dbReference type="InterPro" id="IPR010918">
    <property type="entry name" value="PurM-like_C_dom"/>
</dbReference>
<proteinExistence type="inferred from homology"/>
<feature type="domain" description="PurM-like N-terminal" evidence="9">
    <location>
        <begin position="68"/>
        <end position="183"/>
    </location>
</feature>
<dbReference type="InterPro" id="IPR041609">
    <property type="entry name" value="PurL_linker"/>
</dbReference>
<evidence type="ECO:0000256" key="7">
    <source>
        <dbReference type="ARBA" id="ARBA00022842"/>
    </source>
</evidence>
<keyword evidence="5 8" id="KW-0658">Purine biosynthesis</keyword>
<dbReference type="InterPro" id="IPR010074">
    <property type="entry name" value="PRibForGlyAmidine_synth_PurL"/>
</dbReference>
<protein>
    <recommendedName>
        <fullName evidence="8">Phosphoribosylformylglycinamidine synthase subunit PurL</fullName>
        <shortName evidence="8">FGAM synthase</shortName>
        <ecNumber evidence="8">6.3.5.3</ecNumber>
    </recommendedName>
    <alternativeName>
        <fullName evidence="8">Formylglycinamide ribonucleotide amidotransferase subunit II</fullName>
        <shortName evidence="8">FGAR amidotransferase II</shortName>
        <shortName evidence="8">FGAR-AT II</shortName>
    </alternativeName>
    <alternativeName>
        <fullName evidence="8">Glutamine amidotransferase PurL</fullName>
    </alternativeName>
    <alternativeName>
        <fullName evidence="8">Phosphoribosylformylglycinamidine synthase subunit II</fullName>
    </alternativeName>
</protein>
<comment type="subcellular location">
    <subcellularLocation>
        <location evidence="8">Cytoplasm</location>
    </subcellularLocation>
</comment>
<dbReference type="GO" id="GO:0005524">
    <property type="term" value="F:ATP binding"/>
    <property type="evidence" value="ECO:0007669"/>
    <property type="project" value="UniProtKB-UniRule"/>
</dbReference>
<dbReference type="InterPro" id="IPR016188">
    <property type="entry name" value="PurM-like_N"/>
</dbReference>
<evidence type="ECO:0000256" key="6">
    <source>
        <dbReference type="ARBA" id="ARBA00022840"/>
    </source>
</evidence>
<keyword evidence="6 8" id="KW-0067">ATP-binding</keyword>
<dbReference type="PANTHER" id="PTHR43555">
    <property type="entry name" value="PHOSPHORIBOSYLFORMYLGLYCINAMIDINE SYNTHASE SUBUNIT PURL"/>
    <property type="match status" value="1"/>
</dbReference>
<dbReference type="GO" id="GO:0004642">
    <property type="term" value="F:phosphoribosylformylglycinamidine synthase activity"/>
    <property type="evidence" value="ECO:0007669"/>
    <property type="project" value="UniProtKB-UniRule"/>
</dbReference>
<dbReference type="Gene3D" id="3.30.1330.10">
    <property type="entry name" value="PurM-like, N-terminal domain"/>
    <property type="match status" value="2"/>
</dbReference>
<dbReference type="Pfam" id="PF18072">
    <property type="entry name" value="FGAR-AT_linker"/>
    <property type="match status" value="1"/>
</dbReference>
<dbReference type="NCBIfam" id="NF002290">
    <property type="entry name" value="PRK01213.1"/>
    <property type="match status" value="1"/>
</dbReference>
<comment type="similarity">
    <text evidence="8">Belongs to the FGAMS family.</text>
</comment>
<comment type="caution">
    <text evidence="8">Lacks conserved residue(s) required for the propagation of feature annotation.</text>
</comment>
<dbReference type="PIRSF" id="PIRSF001587">
    <property type="entry name" value="FGAM_synthase_II"/>
    <property type="match status" value="1"/>
</dbReference>
<keyword evidence="1 8" id="KW-0963">Cytoplasm</keyword>
<feature type="binding site" evidence="8">
    <location>
        <position position="46"/>
    </location>
    <ligand>
        <name>ATP</name>
        <dbReference type="ChEBI" id="CHEBI:30616"/>
    </ligand>
</feature>
<feature type="binding site" evidence="8">
    <location>
        <begin position="88"/>
        <end position="91"/>
    </location>
    <ligand>
        <name>substrate</name>
    </ligand>
</feature>
<name>A0A6G8PWU3_9ACTN</name>
<accession>A0A6G8PWU3</accession>
<dbReference type="GO" id="GO:0006189">
    <property type="term" value="P:'de novo' IMP biosynthetic process"/>
    <property type="evidence" value="ECO:0007669"/>
    <property type="project" value="UniProtKB-UniRule"/>
</dbReference>
<dbReference type="AlphaFoldDB" id="A0A6G8PWU3"/>
<evidence type="ECO:0000256" key="3">
    <source>
        <dbReference type="ARBA" id="ARBA00022723"/>
    </source>
</evidence>
<feature type="binding site" evidence="8">
    <location>
        <position position="490"/>
    </location>
    <ligand>
        <name>ATP</name>
        <dbReference type="ChEBI" id="CHEBI:30616"/>
    </ligand>
</feature>
<keyword evidence="7 8" id="KW-0460">Magnesium</keyword>
<feature type="domain" description="PurM-like C-terminal" evidence="10">
    <location>
        <begin position="565"/>
        <end position="705"/>
    </location>
</feature>
<reference evidence="12 13" key="1">
    <citation type="submission" date="2019-10" db="EMBL/GenBank/DDBJ databases">
        <title>Rubrobacter sp nov SCSIO 52915 isolated from a deep-sea sediment in the South China Sea.</title>
        <authorList>
            <person name="Chen R.W."/>
        </authorList>
    </citation>
    <scope>NUCLEOTIDE SEQUENCE [LARGE SCALE GENOMIC DNA]</scope>
    <source>
        <strain evidence="12 13">SCSIO 52915</strain>
    </source>
</reference>
<evidence type="ECO:0000256" key="5">
    <source>
        <dbReference type="ARBA" id="ARBA00022755"/>
    </source>
</evidence>
<feature type="binding site" evidence="8">
    <location>
        <position position="85"/>
    </location>
    <ligand>
        <name>ATP</name>
        <dbReference type="ChEBI" id="CHEBI:30616"/>
    </ligand>
</feature>
<dbReference type="CDD" id="cd02203">
    <property type="entry name" value="PurL_repeat1"/>
    <property type="match status" value="1"/>
</dbReference>
<keyword evidence="2 8" id="KW-0436">Ligase</keyword>
<evidence type="ECO:0000259" key="9">
    <source>
        <dbReference type="Pfam" id="PF00586"/>
    </source>
</evidence>
<evidence type="ECO:0000256" key="2">
    <source>
        <dbReference type="ARBA" id="ARBA00022598"/>
    </source>
</evidence>
<feature type="binding site" evidence="8">
    <location>
        <position position="111"/>
    </location>
    <ligand>
        <name>Mg(2+)</name>
        <dbReference type="ChEBI" id="CHEBI:18420"/>
        <label>2</label>
    </ligand>
</feature>
<dbReference type="Proteomes" id="UP000502706">
    <property type="component" value="Chromosome"/>
</dbReference>
<dbReference type="RefSeq" id="WP_166396330.1">
    <property type="nucleotide sequence ID" value="NZ_CP045121.1"/>
</dbReference>
<keyword evidence="4 8" id="KW-0547">Nucleotide-binding</keyword>
<evidence type="ECO:0000313" key="13">
    <source>
        <dbReference type="Proteomes" id="UP000502706"/>
    </source>
</evidence>
<evidence type="ECO:0000256" key="4">
    <source>
        <dbReference type="ARBA" id="ARBA00022741"/>
    </source>
</evidence>
<dbReference type="SUPFAM" id="SSF55326">
    <property type="entry name" value="PurM N-terminal domain-like"/>
    <property type="match status" value="2"/>
</dbReference>
<dbReference type="HAMAP" id="MF_00420">
    <property type="entry name" value="PurL_2"/>
    <property type="match status" value="1"/>
</dbReference>
<dbReference type="Gene3D" id="3.90.650.10">
    <property type="entry name" value="PurM-like C-terminal domain"/>
    <property type="match status" value="2"/>
</dbReference>
<feature type="binding site" evidence="8">
    <location>
        <position position="530"/>
    </location>
    <ligand>
        <name>substrate</name>
    </ligand>
</feature>
<evidence type="ECO:0000256" key="8">
    <source>
        <dbReference type="HAMAP-Rule" id="MF_00420"/>
    </source>
</evidence>
<feature type="binding site" evidence="8">
    <location>
        <position position="528"/>
    </location>
    <ligand>
        <name>Mg(2+)</name>
        <dbReference type="ChEBI" id="CHEBI:18420"/>
        <label>1</label>
    </ligand>
</feature>
<feature type="binding site" evidence="8">
    <location>
        <position position="235"/>
    </location>
    <ligand>
        <name>substrate</name>
    </ligand>
</feature>